<dbReference type="PROSITE" id="PS51371">
    <property type="entry name" value="CBS"/>
    <property type="match status" value="2"/>
</dbReference>
<dbReference type="RefSeq" id="WP_126408496.1">
    <property type="nucleotide sequence ID" value="NZ_RXNT01000006.1"/>
</dbReference>
<dbReference type="EMBL" id="RXNT01000006">
    <property type="protein sequence ID" value="RTR32425.1"/>
    <property type="molecule type" value="Genomic_DNA"/>
</dbReference>
<dbReference type="SMART" id="SM00116">
    <property type="entry name" value="CBS"/>
    <property type="match status" value="2"/>
</dbReference>
<evidence type="ECO:0000256" key="2">
    <source>
        <dbReference type="PROSITE-ProRule" id="PRU00703"/>
    </source>
</evidence>
<dbReference type="Gene3D" id="3.10.580.10">
    <property type="entry name" value="CBS-domain"/>
    <property type="match status" value="1"/>
</dbReference>
<feature type="domain" description="CBS" evidence="3">
    <location>
        <begin position="72"/>
        <end position="128"/>
    </location>
</feature>
<gene>
    <name evidence="4" type="ORF">EKG37_09685</name>
</gene>
<dbReference type="InterPro" id="IPR000644">
    <property type="entry name" value="CBS_dom"/>
</dbReference>
<keyword evidence="5" id="KW-1185">Reference proteome</keyword>
<dbReference type="Pfam" id="PF00571">
    <property type="entry name" value="CBS"/>
    <property type="match status" value="2"/>
</dbReference>
<dbReference type="SUPFAM" id="SSF54631">
    <property type="entry name" value="CBS-domain pair"/>
    <property type="match status" value="1"/>
</dbReference>
<name>A0A3S0KJL8_9BACI</name>
<dbReference type="AlphaFoldDB" id="A0A3S0KJL8"/>
<dbReference type="Proteomes" id="UP000271374">
    <property type="component" value="Unassembled WGS sequence"/>
</dbReference>
<reference evidence="4 5" key="1">
    <citation type="submission" date="2018-12" db="EMBL/GenBank/DDBJ databases">
        <title>Bacillus yapensis draft genome sequence.</title>
        <authorList>
            <person name="Yu L."/>
            <person name="Xu X."/>
            <person name="Tang X."/>
        </authorList>
    </citation>
    <scope>NUCLEOTIDE SEQUENCE [LARGE SCALE GENOMIC DNA]</scope>
    <source>
        <strain evidence="4 5">XXST-01</strain>
    </source>
</reference>
<keyword evidence="1 2" id="KW-0129">CBS domain</keyword>
<comment type="caution">
    <text evidence="4">The sequence shown here is derived from an EMBL/GenBank/DDBJ whole genome shotgun (WGS) entry which is preliminary data.</text>
</comment>
<feature type="domain" description="CBS" evidence="3">
    <location>
        <begin position="8"/>
        <end position="64"/>
    </location>
</feature>
<protein>
    <submittedName>
        <fullName evidence="4">CBS domain-containing protein</fullName>
    </submittedName>
</protein>
<organism evidence="4 5">
    <name type="scientific">Bacillus yapensis</name>
    <dbReference type="NCBI Taxonomy" id="2492960"/>
    <lineage>
        <taxon>Bacteria</taxon>
        <taxon>Bacillati</taxon>
        <taxon>Bacillota</taxon>
        <taxon>Bacilli</taxon>
        <taxon>Bacillales</taxon>
        <taxon>Bacillaceae</taxon>
        <taxon>Bacillus</taxon>
    </lineage>
</organism>
<dbReference type="CDD" id="cd04622">
    <property type="entry name" value="CBS_pair_HRP1_like"/>
    <property type="match status" value="1"/>
</dbReference>
<accession>A0A3S0KJL8</accession>
<dbReference type="OrthoDB" id="9802114at2"/>
<evidence type="ECO:0000313" key="5">
    <source>
        <dbReference type="Proteomes" id="UP000271374"/>
    </source>
</evidence>
<dbReference type="InterPro" id="IPR046342">
    <property type="entry name" value="CBS_dom_sf"/>
</dbReference>
<sequence length="144" mass="15900">MEKIRDIMSDEVECCTLLDNVYEVAVKMKEWNVGAIPIVDGEKLLGMITDRDLVVRGIAEKRPGSTKVEKVMSDSLITVTPETSSEEAAELMAKHQIRRLPVVEGDKLVGIVSLGDFAVRKLTDSQAGEALSEISENDYGHMQH</sequence>
<evidence type="ECO:0000256" key="1">
    <source>
        <dbReference type="ARBA" id="ARBA00023122"/>
    </source>
</evidence>
<evidence type="ECO:0000313" key="4">
    <source>
        <dbReference type="EMBL" id="RTR32425.1"/>
    </source>
</evidence>
<evidence type="ECO:0000259" key="3">
    <source>
        <dbReference type="PROSITE" id="PS51371"/>
    </source>
</evidence>
<dbReference type="PANTHER" id="PTHR43080:SF2">
    <property type="entry name" value="CBS DOMAIN-CONTAINING PROTEIN"/>
    <property type="match status" value="1"/>
</dbReference>
<dbReference type="PANTHER" id="PTHR43080">
    <property type="entry name" value="CBS DOMAIN-CONTAINING PROTEIN CBSX3, MITOCHONDRIAL"/>
    <property type="match status" value="1"/>
</dbReference>
<dbReference type="InterPro" id="IPR051257">
    <property type="entry name" value="Diverse_CBS-Domain"/>
</dbReference>
<proteinExistence type="predicted"/>